<keyword evidence="1" id="KW-0812">Transmembrane</keyword>
<proteinExistence type="predicted"/>
<evidence type="ECO:0000313" key="2">
    <source>
        <dbReference type="EMBL" id="EZH72613.1"/>
    </source>
</evidence>
<feature type="transmembrane region" description="Helical" evidence="1">
    <location>
        <begin position="91"/>
        <end position="109"/>
    </location>
</feature>
<feature type="transmembrane region" description="Helical" evidence="1">
    <location>
        <begin position="121"/>
        <end position="143"/>
    </location>
</feature>
<organism evidence="2 3">
    <name type="scientific">Aquimarina atlantica</name>
    <dbReference type="NCBI Taxonomy" id="1317122"/>
    <lineage>
        <taxon>Bacteria</taxon>
        <taxon>Pseudomonadati</taxon>
        <taxon>Bacteroidota</taxon>
        <taxon>Flavobacteriia</taxon>
        <taxon>Flavobacteriales</taxon>
        <taxon>Flavobacteriaceae</taxon>
        <taxon>Aquimarina</taxon>
    </lineage>
</organism>
<protein>
    <submittedName>
        <fullName evidence="2">Uncharacterized protein</fullName>
    </submittedName>
</protein>
<keyword evidence="1" id="KW-1133">Transmembrane helix</keyword>
<dbReference type="Proteomes" id="UP000023541">
    <property type="component" value="Unassembled WGS sequence"/>
</dbReference>
<evidence type="ECO:0000256" key="1">
    <source>
        <dbReference type="SAM" id="Phobius"/>
    </source>
</evidence>
<dbReference type="OrthoDB" id="1160924at2"/>
<reference evidence="2 3" key="1">
    <citation type="submission" date="2014-04" db="EMBL/GenBank/DDBJ databases">
        <title>Aquimarina sp. 22II-S11-z7 Genome Sequencing.</title>
        <authorList>
            <person name="Lai Q."/>
        </authorList>
    </citation>
    <scope>NUCLEOTIDE SEQUENCE [LARGE SCALE GENOMIC DNA]</scope>
    <source>
        <strain evidence="2 3">22II-S11-z7</strain>
    </source>
</reference>
<gene>
    <name evidence="2" type="ORF">ATO12_20980</name>
</gene>
<dbReference type="AlphaFoldDB" id="A0A023BS43"/>
<dbReference type="STRING" id="1317122.ATO12_20980"/>
<dbReference type="RefSeq" id="WP_034243805.1">
    <property type="nucleotide sequence ID" value="NZ_AQRA01000007.1"/>
</dbReference>
<dbReference type="EMBL" id="AQRA01000007">
    <property type="protein sequence ID" value="EZH72613.1"/>
    <property type="molecule type" value="Genomic_DNA"/>
</dbReference>
<sequence length="173" mass="19220">MVYKLNAEDVNAAKEEIKEYVSGLAARLDNDFGDEYIVSLGKDTEIEDDWSYDIKIRKGNKVGASLSLHWKKQHFNDLNIEVSESTKIGSFLMYVIVFPFMLIGAYMGANHIAPLDFLPGYKLAGALGGVIALIPGIILTTLIKSVILRKYKEENASLMKKALSITGNTFQKI</sequence>
<evidence type="ECO:0000313" key="3">
    <source>
        <dbReference type="Proteomes" id="UP000023541"/>
    </source>
</evidence>
<accession>A0A023BS43</accession>
<keyword evidence="1" id="KW-0472">Membrane</keyword>
<comment type="caution">
    <text evidence="2">The sequence shown here is derived from an EMBL/GenBank/DDBJ whole genome shotgun (WGS) entry which is preliminary data.</text>
</comment>
<dbReference type="eggNOG" id="ENOG503126H">
    <property type="taxonomic scope" value="Bacteria"/>
</dbReference>
<keyword evidence="3" id="KW-1185">Reference proteome</keyword>
<name>A0A023BS43_9FLAO</name>